<dbReference type="AlphaFoldDB" id="A0A445CTP3"/>
<keyword evidence="1" id="KW-0175">Coiled coil</keyword>
<feature type="coiled-coil region" evidence="1">
    <location>
        <begin position="61"/>
        <end position="102"/>
    </location>
</feature>
<name>A0A445CTP3_ARAHY</name>
<proteinExistence type="predicted"/>
<protein>
    <submittedName>
        <fullName evidence="3">Uncharacterized protein</fullName>
    </submittedName>
</protein>
<feature type="compositionally biased region" description="Basic and acidic residues" evidence="2">
    <location>
        <begin position="27"/>
        <end position="37"/>
    </location>
</feature>
<evidence type="ECO:0000256" key="2">
    <source>
        <dbReference type="SAM" id="MobiDB-lite"/>
    </source>
</evidence>
<accession>A0A445CTP3</accession>
<dbReference type="Proteomes" id="UP000289738">
    <property type="component" value="Chromosome A06"/>
</dbReference>
<reference evidence="3 4" key="1">
    <citation type="submission" date="2019-01" db="EMBL/GenBank/DDBJ databases">
        <title>Sequencing of cultivated peanut Arachis hypogaea provides insights into genome evolution and oil improvement.</title>
        <authorList>
            <person name="Chen X."/>
        </authorList>
    </citation>
    <scope>NUCLEOTIDE SEQUENCE [LARGE SCALE GENOMIC DNA]</scope>
    <source>
        <strain evidence="4">cv. Fuhuasheng</strain>
        <tissue evidence="3">Leaves</tissue>
    </source>
</reference>
<evidence type="ECO:0000313" key="3">
    <source>
        <dbReference type="EMBL" id="RYR54346.1"/>
    </source>
</evidence>
<gene>
    <name evidence="3" type="ORF">Ahy_A06g029599</name>
</gene>
<keyword evidence="4" id="KW-1185">Reference proteome</keyword>
<comment type="caution">
    <text evidence="3">The sequence shown here is derived from an EMBL/GenBank/DDBJ whole genome shotgun (WGS) entry which is preliminary data.</text>
</comment>
<dbReference type="EMBL" id="SDMP01000006">
    <property type="protein sequence ID" value="RYR54346.1"/>
    <property type="molecule type" value="Genomic_DNA"/>
</dbReference>
<organism evidence="3 4">
    <name type="scientific">Arachis hypogaea</name>
    <name type="common">Peanut</name>
    <dbReference type="NCBI Taxonomy" id="3818"/>
    <lineage>
        <taxon>Eukaryota</taxon>
        <taxon>Viridiplantae</taxon>
        <taxon>Streptophyta</taxon>
        <taxon>Embryophyta</taxon>
        <taxon>Tracheophyta</taxon>
        <taxon>Spermatophyta</taxon>
        <taxon>Magnoliopsida</taxon>
        <taxon>eudicotyledons</taxon>
        <taxon>Gunneridae</taxon>
        <taxon>Pentapetalae</taxon>
        <taxon>rosids</taxon>
        <taxon>fabids</taxon>
        <taxon>Fabales</taxon>
        <taxon>Fabaceae</taxon>
        <taxon>Papilionoideae</taxon>
        <taxon>50 kb inversion clade</taxon>
        <taxon>dalbergioids sensu lato</taxon>
        <taxon>Dalbergieae</taxon>
        <taxon>Pterocarpus clade</taxon>
        <taxon>Arachis</taxon>
    </lineage>
</organism>
<evidence type="ECO:0000313" key="4">
    <source>
        <dbReference type="Proteomes" id="UP000289738"/>
    </source>
</evidence>
<feature type="compositionally biased region" description="Polar residues" evidence="2">
    <location>
        <begin position="16"/>
        <end position="25"/>
    </location>
</feature>
<feature type="region of interest" description="Disordered" evidence="2">
    <location>
        <begin position="1"/>
        <end position="61"/>
    </location>
</feature>
<feature type="compositionally biased region" description="Polar residues" evidence="2">
    <location>
        <begin position="43"/>
        <end position="58"/>
    </location>
</feature>
<sequence length="126" mass="14260">MERLEEIEQQDEPSKVLSQNNSITQVFEKEKSGRVRGVDFGPTPNQLFGPNSHSSGNGVQVEETRRKLLELQTELEVEKLKLKTIEDEATAEKRKRQAMKSALRNLFQRQGEELSSNITAGMSSVE</sequence>
<evidence type="ECO:0000256" key="1">
    <source>
        <dbReference type="SAM" id="Coils"/>
    </source>
</evidence>